<sequence>MFGKQRLVVAGVTAILMFGLGACGGGRHDAPGHGGGTGHGGGYAHQEAQPHTDRVVGLRDTVRHVPRRTVKDTRPHMVKKCTPATKRVKHTKRTGSGAHKKTRTWYTTERYRDCTKVQEGTETYRRVVQRERWCVKLDDVNGDTARDDVWYRVTRTTYNKALGMEEHTRINFVPVGIGC</sequence>
<dbReference type="Proteomes" id="UP000179935">
    <property type="component" value="Unassembled WGS sequence"/>
</dbReference>
<dbReference type="PROSITE" id="PS51257">
    <property type="entry name" value="PROKAR_LIPOPROTEIN"/>
    <property type="match status" value="1"/>
</dbReference>
<evidence type="ECO:0000313" key="2">
    <source>
        <dbReference type="Proteomes" id="UP000179935"/>
    </source>
</evidence>
<gene>
    <name evidence="1" type="ORF">BIV24_30250</name>
</gene>
<protein>
    <recommendedName>
        <fullName evidence="3">Lipoprotein</fullName>
    </recommendedName>
</protein>
<dbReference type="EMBL" id="MLYP01000119">
    <property type="protein sequence ID" value="OIJ84749.1"/>
    <property type="molecule type" value="Genomic_DNA"/>
</dbReference>
<name>A0A1S2NT85_9ACTN</name>
<dbReference type="AlphaFoldDB" id="A0A1S2NT85"/>
<dbReference type="STRING" id="1428652.BIV24_30250"/>
<reference evidence="1 2" key="1">
    <citation type="submission" date="2016-10" db="EMBL/GenBank/DDBJ databases">
        <title>Genome sequence of Streptomyces sp. MUSC 93.</title>
        <authorList>
            <person name="Lee L.-H."/>
            <person name="Ser H.-L."/>
            <person name="Law J.W.-F."/>
        </authorList>
    </citation>
    <scope>NUCLEOTIDE SEQUENCE [LARGE SCALE GENOMIC DNA]</scope>
    <source>
        <strain evidence="1 2">MUSC 93</strain>
    </source>
</reference>
<evidence type="ECO:0008006" key="3">
    <source>
        <dbReference type="Google" id="ProtNLM"/>
    </source>
</evidence>
<dbReference type="OrthoDB" id="4331055at2"/>
<proteinExistence type="predicted"/>
<accession>A0A1S2NT85</accession>
<comment type="caution">
    <text evidence="1">The sequence shown here is derived from an EMBL/GenBank/DDBJ whole genome shotgun (WGS) entry which is preliminary data.</text>
</comment>
<organism evidence="1 2">
    <name type="scientific">Streptomyces colonosanans</name>
    <dbReference type="NCBI Taxonomy" id="1428652"/>
    <lineage>
        <taxon>Bacteria</taxon>
        <taxon>Bacillati</taxon>
        <taxon>Actinomycetota</taxon>
        <taxon>Actinomycetes</taxon>
        <taxon>Kitasatosporales</taxon>
        <taxon>Streptomycetaceae</taxon>
        <taxon>Streptomyces</taxon>
    </lineage>
</organism>
<dbReference type="RefSeq" id="WP_071369664.1">
    <property type="nucleotide sequence ID" value="NZ_MLYP01000119.1"/>
</dbReference>
<evidence type="ECO:0000313" key="1">
    <source>
        <dbReference type="EMBL" id="OIJ84749.1"/>
    </source>
</evidence>
<keyword evidence="2" id="KW-1185">Reference proteome</keyword>